<protein>
    <submittedName>
        <fullName evidence="1">Uncharacterized protein</fullName>
    </submittedName>
</protein>
<comment type="caution">
    <text evidence="1">The sequence shown here is derived from an EMBL/GenBank/DDBJ whole genome shotgun (WGS) entry which is preliminary data.</text>
</comment>
<keyword evidence="2" id="KW-1185">Reference proteome</keyword>
<sequence>MKAPAETDPHVIEAALVRAVCADSEPPMSAEILWLPAWRKKVRSGQRRFGFIAVLCSRAPVRTSELIRGAERAAARALRGRFGEQTSTRMRQASDPRELSAFWCTVRGAPRRPSA</sequence>
<accession>A0ABS9TQX7</accession>
<reference evidence="1 2" key="1">
    <citation type="submission" date="2022-03" db="EMBL/GenBank/DDBJ databases">
        <title>Pseudonocardia alaer sp. nov., a novel actinomycete isolated from reed forest soil.</title>
        <authorList>
            <person name="Wang L."/>
        </authorList>
    </citation>
    <scope>NUCLEOTIDE SEQUENCE [LARGE SCALE GENOMIC DNA]</scope>
    <source>
        <strain evidence="1 2">Y-16303</strain>
    </source>
</reference>
<name>A0ABS9TQX7_9PSEU</name>
<evidence type="ECO:0000313" key="2">
    <source>
        <dbReference type="Proteomes" id="UP001299970"/>
    </source>
</evidence>
<evidence type="ECO:0000313" key="1">
    <source>
        <dbReference type="EMBL" id="MCH6170932.1"/>
    </source>
</evidence>
<organism evidence="1 2">
    <name type="scientific">Pseudonocardia alaniniphila</name>
    <dbReference type="NCBI Taxonomy" id="75291"/>
    <lineage>
        <taxon>Bacteria</taxon>
        <taxon>Bacillati</taxon>
        <taxon>Actinomycetota</taxon>
        <taxon>Actinomycetes</taxon>
        <taxon>Pseudonocardiales</taxon>
        <taxon>Pseudonocardiaceae</taxon>
        <taxon>Pseudonocardia</taxon>
    </lineage>
</organism>
<gene>
    <name evidence="1" type="ORF">MMF94_34965</name>
</gene>
<dbReference type="RefSeq" id="WP_241041742.1">
    <property type="nucleotide sequence ID" value="NZ_BAAAJF010000029.1"/>
</dbReference>
<dbReference type="Proteomes" id="UP001299970">
    <property type="component" value="Unassembled WGS sequence"/>
</dbReference>
<dbReference type="EMBL" id="JAKXMK010000038">
    <property type="protein sequence ID" value="MCH6170932.1"/>
    <property type="molecule type" value="Genomic_DNA"/>
</dbReference>
<proteinExistence type="predicted"/>